<sequence length="300" mass="34599">MKITVAMATYNGEKYLEQQLQSILNQTLKPTEIIVCDDVSTDGTLAILKKYKEQGLLSYVVNDRQLGLIDNFKKVVSFAADENFVALSDQDDEWLPDKLEMSAALLEKTNNSKIPCMVYTDLMLIDQNDTILNRSFRNELGQDKYQHNLQTLLFGNFVNGCTMLMNPCLKKLFANIPKNVRLNHDGWMALAAFTFGKADGINLPLVSYRKHHNNASIAADTKPRNRYRSTMNQILDAVKGNHDFLSPQFETVSRFYEYYEKEIPADKRQIFERFLNLKHKPYLFKKLAFGKIVRQFSLNK</sequence>
<dbReference type="RefSeq" id="WP_074491693.1">
    <property type="nucleotide sequence ID" value="NZ_FPAM01000007.1"/>
</dbReference>
<dbReference type="Gene3D" id="3.90.550.10">
    <property type="entry name" value="Spore Coat Polysaccharide Biosynthesis Protein SpsA, Chain A"/>
    <property type="match status" value="1"/>
</dbReference>
<dbReference type="STRING" id="1302689.RG47T_4480"/>
<name>A0A1Q6A4Q9_9SPHI</name>
<dbReference type="InterPro" id="IPR050834">
    <property type="entry name" value="Glycosyltransf_2"/>
</dbReference>
<dbReference type="InterPro" id="IPR029044">
    <property type="entry name" value="Nucleotide-diphossugar_trans"/>
</dbReference>
<evidence type="ECO:0000313" key="3">
    <source>
        <dbReference type="Proteomes" id="UP000186720"/>
    </source>
</evidence>
<dbReference type="SUPFAM" id="SSF53448">
    <property type="entry name" value="Nucleotide-diphospho-sugar transferases"/>
    <property type="match status" value="1"/>
</dbReference>
<dbReference type="EMBL" id="MPPL01000001">
    <property type="protein sequence ID" value="OKS89001.1"/>
    <property type="molecule type" value="Genomic_DNA"/>
</dbReference>
<dbReference type="InterPro" id="IPR001173">
    <property type="entry name" value="Glyco_trans_2-like"/>
</dbReference>
<organism evidence="2 3">
    <name type="scientific">Mucilaginibacter polytrichastri</name>
    <dbReference type="NCBI Taxonomy" id="1302689"/>
    <lineage>
        <taxon>Bacteria</taxon>
        <taxon>Pseudomonadati</taxon>
        <taxon>Bacteroidota</taxon>
        <taxon>Sphingobacteriia</taxon>
        <taxon>Sphingobacteriales</taxon>
        <taxon>Sphingobacteriaceae</taxon>
        <taxon>Mucilaginibacter</taxon>
    </lineage>
</organism>
<protein>
    <recommendedName>
        <fullName evidence="1">Glycosyltransferase 2-like domain-containing protein</fullName>
    </recommendedName>
</protein>
<accession>A0A1Q6A4Q9</accession>
<dbReference type="PANTHER" id="PTHR43685">
    <property type="entry name" value="GLYCOSYLTRANSFERASE"/>
    <property type="match status" value="1"/>
</dbReference>
<dbReference type="Pfam" id="PF00535">
    <property type="entry name" value="Glycos_transf_2"/>
    <property type="match status" value="1"/>
</dbReference>
<dbReference type="AlphaFoldDB" id="A0A1Q6A4Q9"/>
<evidence type="ECO:0000259" key="1">
    <source>
        <dbReference type="Pfam" id="PF00535"/>
    </source>
</evidence>
<proteinExistence type="predicted"/>
<reference evidence="2 3" key="1">
    <citation type="submission" date="2016-11" db="EMBL/GenBank/DDBJ databases">
        <title>Whole Genome Sequencing of Mucilaginibacter polytrichastri RG4-7(T) isolated from the moss sample.</title>
        <authorList>
            <person name="Li Y."/>
        </authorList>
    </citation>
    <scope>NUCLEOTIDE SEQUENCE [LARGE SCALE GENOMIC DNA]</scope>
    <source>
        <strain evidence="2 3">RG4-7</strain>
    </source>
</reference>
<comment type="caution">
    <text evidence="2">The sequence shown here is derived from an EMBL/GenBank/DDBJ whole genome shotgun (WGS) entry which is preliminary data.</text>
</comment>
<dbReference type="OrthoDB" id="9802649at2"/>
<dbReference type="Proteomes" id="UP000186720">
    <property type="component" value="Unassembled WGS sequence"/>
</dbReference>
<dbReference type="PANTHER" id="PTHR43685:SF2">
    <property type="entry name" value="GLYCOSYLTRANSFERASE 2-LIKE DOMAIN-CONTAINING PROTEIN"/>
    <property type="match status" value="1"/>
</dbReference>
<feature type="domain" description="Glycosyltransferase 2-like" evidence="1">
    <location>
        <begin position="4"/>
        <end position="164"/>
    </location>
</feature>
<gene>
    <name evidence="2" type="ORF">RG47T_4480</name>
</gene>
<evidence type="ECO:0000313" key="2">
    <source>
        <dbReference type="EMBL" id="OKS89001.1"/>
    </source>
</evidence>
<dbReference type="CDD" id="cd04196">
    <property type="entry name" value="GT_2_like_d"/>
    <property type="match status" value="1"/>
</dbReference>
<keyword evidence="3" id="KW-1185">Reference proteome</keyword>